<evidence type="ECO:0000256" key="1">
    <source>
        <dbReference type="SAM" id="MobiDB-lite"/>
    </source>
</evidence>
<evidence type="ECO:0000313" key="2">
    <source>
        <dbReference type="EMBL" id="CAE8725267.1"/>
    </source>
</evidence>
<feature type="non-terminal residue" evidence="2">
    <location>
        <position position="390"/>
    </location>
</feature>
<feature type="compositionally biased region" description="Basic and acidic residues" evidence="1">
    <location>
        <begin position="117"/>
        <end position="128"/>
    </location>
</feature>
<dbReference type="EMBL" id="CAJNNW010035035">
    <property type="protein sequence ID" value="CAE8725267.1"/>
    <property type="molecule type" value="Genomic_DNA"/>
</dbReference>
<dbReference type="Proteomes" id="UP000626109">
    <property type="component" value="Unassembled WGS sequence"/>
</dbReference>
<protein>
    <submittedName>
        <fullName evidence="2">Uncharacterized protein</fullName>
    </submittedName>
</protein>
<name>A0A813LL16_POLGL</name>
<gene>
    <name evidence="2" type="ORF">PGLA2088_LOCUS44050</name>
</gene>
<sequence length="390" mass="42217">DEISSWQHESKSTQQLVQELKGELAERDQRFMTIQAESTRHQVNSQQLNDKVQQMGNQLAHAEDAMAQMLSSNSFKDRVVKEMTDQVNASETKLHSFQINELLGCRQRLTDQSASPEAHRPKDHRREPSPCATGGLLRLPSPSATIPASGAAERLGRAGSPGVTRDLWGLYASALASGVDDSLCQSYGAIESSKILVQAEASARSRTQSPAETASSSNTASSPAPMSFCSQRCASGGIQEPVTKMAAGLSPARHTSGVAHQPRGVHSLAAPRRSLGSPLATASSQASVAPSFMLLAQSYRPQPGDPVDSKVAQFANQPQNSASKALFCRLGEGVYLYGTHRVSLRVNTRSDSLEALLDETWVSAEEFVHRTQKSQAVHLQKAQKFRRPEF</sequence>
<feature type="region of interest" description="Disordered" evidence="1">
    <location>
        <begin position="205"/>
        <end position="225"/>
    </location>
</feature>
<feature type="region of interest" description="Disordered" evidence="1">
    <location>
        <begin position="111"/>
        <end position="159"/>
    </location>
</feature>
<accession>A0A813LL16</accession>
<dbReference type="AlphaFoldDB" id="A0A813LL16"/>
<comment type="caution">
    <text evidence="2">The sequence shown here is derived from an EMBL/GenBank/DDBJ whole genome shotgun (WGS) entry which is preliminary data.</text>
</comment>
<organism evidence="2 3">
    <name type="scientific">Polarella glacialis</name>
    <name type="common">Dinoflagellate</name>
    <dbReference type="NCBI Taxonomy" id="89957"/>
    <lineage>
        <taxon>Eukaryota</taxon>
        <taxon>Sar</taxon>
        <taxon>Alveolata</taxon>
        <taxon>Dinophyceae</taxon>
        <taxon>Suessiales</taxon>
        <taxon>Suessiaceae</taxon>
        <taxon>Polarella</taxon>
    </lineage>
</organism>
<reference evidence="2" key="1">
    <citation type="submission" date="2021-02" db="EMBL/GenBank/DDBJ databases">
        <authorList>
            <person name="Dougan E. K."/>
            <person name="Rhodes N."/>
            <person name="Thang M."/>
            <person name="Chan C."/>
        </authorList>
    </citation>
    <scope>NUCLEOTIDE SEQUENCE</scope>
</reference>
<evidence type="ECO:0000313" key="3">
    <source>
        <dbReference type="Proteomes" id="UP000626109"/>
    </source>
</evidence>
<proteinExistence type="predicted"/>
<feature type="compositionally biased region" description="Low complexity" evidence="1">
    <location>
        <begin position="209"/>
        <end position="225"/>
    </location>
</feature>